<comment type="similarity">
    <text evidence="2">Belongs to the major facilitator superfamily.</text>
</comment>
<sequence length="404" mass="44107">MTGINKLVMVGCCFYLLIGCSSVVAATLLPELLSHYGRNYADGGNLLFAQFFGFLLGVLTQPLWIRRFGRIRMLTFTLVFICIGYAIIGLLPPWPVVLLFLPLVGFGSGMIESTVGALIIDAVKERKAVAMSRLEVFYGVGALVMPMLISLLIVIGWWRLAFFATGLSALLLGLIWLRYSSVNSEIVSRGHEQHSAPPAALKYSRLSLAMLTVCVTVFFIYVGLELSIVNYLPSILMETMRVDAAVASLSVSFYWATMVLGRLVCGYLAERFGYKNYLLWCSAGTVVVLIGFVSITNLFGSFAMIMLMGLLMSGLFSIGLIFSNSLFPGRTEQTTSKLIAASGIGGAVLSWLTGRFMEQASISFTLWFIVALSVLLLGLLAVMARMRPEPTYSEGDRLEQGTAG</sequence>
<organism evidence="9 10">
    <name type="scientific">Paenibacillus piri</name>
    <dbReference type="NCBI Taxonomy" id="2547395"/>
    <lineage>
        <taxon>Bacteria</taxon>
        <taxon>Bacillati</taxon>
        <taxon>Bacillota</taxon>
        <taxon>Bacilli</taxon>
        <taxon>Bacillales</taxon>
        <taxon>Paenibacillaceae</taxon>
        <taxon>Paenibacillus</taxon>
    </lineage>
</organism>
<feature type="domain" description="Major facilitator superfamily (MFS) profile" evidence="8">
    <location>
        <begin position="1"/>
        <end position="390"/>
    </location>
</feature>
<evidence type="ECO:0000259" key="8">
    <source>
        <dbReference type="PROSITE" id="PS50850"/>
    </source>
</evidence>
<dbReference type="EMBL" id="SMRT01000001">
    <property type="protein sequence ID" value="TDG00696.1"/>
    <property type="molecule type" value="Genomic_DNA"/>
</dbReference>
<dbReference type="InterPro" id="IPR011701">
    <property type="entry name" value="MFS"/>
</dbReference>
<feature type="transmembrane region" description="Helical" evidence="7">
    <location>
        <begin position="135"/>
        <end position="155"/>
    </location>
</feature>
<accession>A0A4R5KZM2</accession>
<dbReference type="InterPro" id="IPR036259">
    <property type="entry name" value="MFS_trans_sf"/>
</dbReference>
<keyword evidence="6 7" id="KW-0472">Membrane</keyword>
<evidence type="ECO:0000256" key="5">
    <source>
        <dbReference type="ARBA" id="ARBA00022989"/>
    </source>
</evidence>
<keyword evidence="4 7" id="KW-0812">Transmembrane</keyword>
<protein>
    <submittedName>
        <fullName evidence="9">MFS transporter</fullName>
    </submittedName>
</protein>
<comment type="subcellular location">
    <subcellularLocation>
        <location evidence="1">Cell membrane</location>
        <topology evidence="1">Multi-pass membrane protein</topology>
    </subcellularLocation>
</comment>
<evidence type="ECO:0000313" key="9">
    <source>
        <dbReference type="EMBL" id="TDG00696.1"/>
    </source>
</evidence>
<feature type="transmembrane region" description="Helical" evidence="7">
    <location>
        <begin position="334"/>
        <end position="352"/>
    </location>
</feature>
<feature type="transmembrane region" description="Helical" evidence="7">
    <location>
        <begin position="161"/>
        <end position="179"/>
    </location>
</feature>
<evidence type="ECO:0000256" key="7">
    <source>
        <dbReference type="SAM" id="Phobius"/>
    </source>
</evidence>
<feature type="transmembrane region" description="Helical" evidence="7">
    <location>
        <begin position="71"/>
        <end position="91"/>
    </location>
</feature>
<dbReference type="SUPFAM" id="SSF103473">
    <property type="entry name" value="MFS general substrate transporter"/>
    <property type="match status" value="1"/>
</dbReference>
<name>A0A4R5KZM2_9BACL</name>
<feature type="transmembrane region" description="Helical" evidence="7">
    <location>
        <begin position="46"/>
        <end position="64"/>
    </location>
</feature>
<gene>
    <name evidence="9" type="ORF">E1757_03470</name>
</gene>
<keyword evidence="5 7" id="KW-1133">Transmembrane helix</keyword>
<keyword evidence="3" id="KW-0813">Transport</keyword>
<evidence type="ECO:0000256" key="3">
    <source>
        <dbReference type="ARBA" id="ARBA00022448"/>
    </source>
</evidence>
<dbReference type="InterPro" id="IPR020846">
    <property type="entry name" value="MFS_dom"/>
</dbReference>
<dbReference type="Proteomes" id="UP000295636">
    <property type="component" value="Unassembled WGS sequence"/>
</dbReference>
<evidence type="ECO:0000256" key="2">
    <source>
        <dbReference type="ARBA" id="ARBA00008335"/>
    </source>
</evidence>
<feature type="transmembrane region" description="Helical" evidence="7">
    <location>
        <begin position="97"/>
        <end position="123"/>
    </location>
</feature>
<dbReference type="PANTHER" id="PTHR23514">
    <property type="entry name" value="BYPASS OF STOP CODON PROTEIN 6"/>
    <property type="match status" value="1"/>
</dbReference>
<dbReference type="PANTHER" id="PTHR23514:SF3">
    <property type="entry name" value="BYPASS OF STOP CODON PROTEIN 6"/>
    <property type="match status" value="1"/>
</dbReference>
<feature type="transmembrane region" description="Helical" evidence="7">
    <location>
        <begin position="277"/>
        <end position="296"/>
    </location>
</feature>
<reference evidence="9 10" key="1">
    <citation type="submission" date="2019-03" db="EMBL/GenBank/DDBJ databases">
        <title>This is whole genome sequence of Paenibacillus sp MS74 strain.</title>
        <authorList>
            <person name="Trinh H.N."/>
        </authorList>
    </citation>
    <scope>NUCLEOTIDE SEQUENCE [LARGE SCALE GENOMIC DNA]</scope>
    <source>
        <strain evidence="9 10">MS74</strain>
    </source>
</reference>
<dbReference type="PROSITE" id="PS50850">
    <property type="entry name" value="MFS"/>
    <property type="match status" value="1"/>
</dbReference>
<dbReference type="Pfam" id="PF07690">
    <property type="entry name" value="MFS_1"/>
    <property type="match status" value="1"/>
</dbReference>
<dbReference type="OrthoDB" id="1674541at2"/>
<feature type="transmembrane region" description="Helical" evidence="7">
    <location>
        <begin position="364"/>
        <end position="384"/>
    </location>
</feature>
<evidence type="ECO:0000256" key="1">
    <source>
        <dbReference type="ARBA" id="ARBA00004651"/>
    </source>
</evidence>
<dbReference type="InterPro" id="IPR051788">
    <property type="entry name" value="MFS_Transporter"/>
</dbReference>
<feature type="transmembrane region" description="Helical" evidence="7">
    <location>
        <begin position="206"/>
        <end position="224"/>
    </location>
</feature>
<dbReference type="GO" id="GO:0005886">
    <property type="term" value="C:plasma membrane"/>
    <property type="evidence" value="ECO:0007669"/>
    <property type="project" value="UniProtKB-SubCell"/>
</dbReference>
<dbReference type="PROSITE" id="PS51257">
    <property type="entry name" value="PROKAR_LIPOPROTEIN"/>
    <property type="match status" value="1"/>
</dbReference>
<dbReference type="GO" id="GO:0022857">
    <property type="term" value="F:transmembrane transporter activity"/>
    <property type="evidence" value="ECO:0007669"/>
    <property type="project" value="InterPro"/>
</dbReference>
<proteinExistence type="inferred from homology"/>
<evidence type="ECO:0000256" key="4">
    <source>
        <dbReference type="ARBA" id="ARBA00022692"/>
    </source>
</evidence>
<evidence type="ECO:0000313" key="10">
    <source>
        <dbReference type="Proteomes" id="UP000295636"/>
    </source>
</evidence>
<feature type="transmembrane region" description="Helical" evidence="7">
    <location>
        <begin position="302"/>
        <end position="322"/>
    </location>
</feature>
<keyword evidence="10" id="KW-1185">Reference proteome</keyword>
<comment type="caution">
    <text evidence="9">The sequence shown here is derived from an EMBL/GenBank/DDBJ whole genome shotgun (WGS) entry which is preliminary data.</text>
</comment>
<feature type="transmembrane region" description="Helical" evidence="7">
    <location>
        <begin position="244"/>
        <end position="265"/>
    </location>
</feature>
<dbReference type="Gene3D" id="1.20.1250.20">
    <property type="entry name" value="MFS general substrate transporter like domains"/>
    <property type="match status" value="2"/>
</dbReference>
<feature type="transmembrane region" description="Helical" evidence="7">
    <location>
        <begin position="7"/>
        <end position="26"/>
    </location>
</feature>
<dbReference type="AlphaFoldDB" id="A0A4R5KZM2"/>
<dbReference type="RefSeq" id="WP_133225407.1">
    <property type="nucleotide sequence ID" value="NZ_SMRT01000001.1"/>
</dbReference>
<evidence type="ECO:0000256" key="6">
    <source>
        <dbReference type="ARBA" id="ARBA00023136"/>
    </source>
</evidence>